<evidence type="ECO:0000256" key="1">
    <source>
        <dbReference type="SAM" id="MobiDB-lite"/>
    </source>
</evidence>
<evidence type="ECO:0000256" key="2">
    <source>
        <dbReference type="SAM" id="Phobius"/>
    </source>
</evidence>
<dbReference type="Proteomes" id="UP001221142">
    <property type="component" value="Unassembled WGS sequence"/>
</dbReference>
<evidence type="ECO:0000313" key="4">
    <source>
        <dbReference type="Proteomes" id="UP001221142"/>
    </source>
</evidence>
<feature type="compositionally biased region" description="Basic and acidic residues" evidence="1">
    <location>
        <begin position="114"/>
        <end position="126"/>
    </location>
</feature>
<keyword evidence="2" id="KW-0812">Transmembrane</keyword>
<sequence length="358" mass="39326">MAYYSNYGHPQQMYPQQTPMMGQAAGPSGYMPIYAPPATSYTQAHTPFIPPGVMTETPPPTRSQHLGTKPRTKHSRRTETTPRPLKSAMKKPGGTGVAPAPVPPIYTEPSQSRRRTESKAKADDKYAALSSPSEACSSFSVYNDNHMFVTFKGDGELLLENTLDKARADIEKVIAIWPHGADSTLRGSTWSIRFRNTPWNMNGPDVEKAWALIIALFALFSSRLLAGILIYNNNQMHYCLTNADTRSTFFLAYFSRGGRRITLISPPYSVAVTFGPRIQALLSNQAEVTQDKGLTVVEVKRDIGGTGGVHPSHFLMQILKVMVDLGFDLNATIQMARGGPLGMGARRELFVFKGVAVV</sequence>
<protein>
    <submittedName>
        <fullName evidence="3">Uncharacterized protein</fullName>
    </submittedName>
</protein>
<dbReference type="AlphaFoldDB" id="A0AAD7BUQ3"/>
<name>A0AAD7BUQ3_9AGAR</name>
<evidence type="ECO:0000313" key="3">
    <source>
        <dbReference type="EMBL" id="KAJ7630922.1"/>
    </source>
</evidence>
<accession>A0AAD7BUQ3</accession>
<dbReference type="EMBL" id="JARKIF010000009">
    <property type="protein sequence ID" value="KAJ7630922.1"/>
    <property type="molecule type" value="Genomic_DNA"/>
</dbReference>
<proteinExistence type="predicted"/>
<comment type="caution">
    <text evidence="3">The sequence shown here is derived from an EMBL/GenBank/DDBJ whole genome shotgun (WGS) entry which is preliminary data.</text>
</comment>
<reference evidence="3" key="1">
    <citation type="submission" date="2023-03" db="EMBL/GenBank/DDBJ databases">
        <title>Massive genome expansion in bonnet fungi (Mycena s.s.) driven by repeated elements and novel gene families across ecological guilds.</title>
        <authorList>
            <consortium name="Lawrence Berkeley National Laboratory"/>
            <person name="Harder C.B."/>
            <person name="Miyauchi S."/>
            <person name="Viragh M."/>
            <person name="Kuo A."/>
            <person name="Thoen E."/>
            <person name="Andreopoulos B."/>
            <person name="Lu D."/>
            <person name="Skrede I."/>
            <person name="Drula E."/>
            <person name="Henrissat B."/>
            <person name="Morin E."/>
            <person name="Kohler A."/>
            <person name="Barry K."/>
            <person name="LaButti K."/>
            <person name="Morin E."/>
            <person name="Salamov A."/>
            <person name="Lipzen A."/>
            <person name="Mereny Z."/>
            <person name="Hegedus B."/>
            <person name="Baldrian P."/>
            <person name="Stursova M."/>
            <person name="Weitz H."/>
            <person name="Taylor A."/>
            <person name="Grigoriev I.V."/>
            <person name="Nagy L.G."/>
            <person name="Martin F."/>
            <person name="Kauserud H."/>
        </authorList>
    </citation>
    <scope>NUCLEOTIDE SEQUENCE</scope>
    <source>
        <strain evidence="3">9284</strain>
    </source>
</reference>
<feature type="region of interest" description="Disordered" evidence="1">
    <location>
        <begin position="50"/>
        <end position="126"/>
    </location>
</feature>
<keyword evidence="2" id="KW-0472">Membrane</keyword>
<keyword evidence="2" id="KW-1133">Transmembrane helix</keyword>
<gene>
    <name evidence="3" type="ORF">FB45DRAFT_867204</name>
</gene>
<organism evidence="3 4">
    <name type="scientific">Roridomyces roridus</name>
    <dbReference type="NCBI Taxonomy" id="1738132"/>
    <lineage>
        <taxon>Eukaryota</taxon>
        <taxon>Fungi</taxon>
        <taxon>Dikarya</taxon>
        <taxon>Basidiomycota</taxon>
        <taxon>Agaricomycotina</taxon>
        <taxon>Agaricomycetes</taxon>
        <taxon>Agaricomycetidae</taxon>
        <taxon>Agaricales</taxon>
        <taxon>Marasmiineae</taxon>
        <taxon>Mycenaceae</taxon>
        <taxon>Roridomyces</taxon>
    </lineage>
</organism>
<keyword evidence="4" id="KW-1185">Reference proteome</keyword>
<feature type="transmembrane region" description="Helical" evidence="2">
    <location>
        <begin position="209"/>
        <end position="231"/>
    </location>
</feature>